<gene>
    <name evidence="6" type="ORF">ENT99_00910</name>
</gene>
<sequence length="257" mass="28989">MRAWIYILVVAVVVVSVMAIYLAYSYFLSLSPKPKILRIGTSPDFPPFEYIDEKTNEVVGIDIDLIKAVANRLGYSVEIVSMDFDGLIPALEQGHVDIVISGMTITEEREKRVDFSIPYWEADQAIIVFRGSSYRPQSLEDLDNYIVGVQSGTTAAELLDNLVKQGYRIEIKRYTSYTLAVQDLINGRVDVVVVDSPVARALEKRYSVEISCVIPTNERYGIAVREGNRELLDQINKVLNDILNSNEWDQIIAKYLG</sequence>
<dbReference type="CDD" id="cd13624">
    <property type="entry name" value="PBP2_Arg_Lys_His"/>
    <property type="match status" value="1"/>
</dbReference>
<dbReference type="InterPro" id="IPR001638">
    <property type="entry name" value="Solute-binding_3/MltF_N"/>
</dbReference>
<dbReference type="GO" id="GO:0015276">
    <property type="term" value="F:ligand-gated monoatomic ion channel activity"/>
    <property type="evidence" value="ECO:0007669"/>
    <property type="project" value="InterPro"/>
</dbReference>
<evidence type="ECO:0000259" key="4">
    <source>
        <dbReference type="SMART" id="SM00062"/>
    </source>
</evidence>
<comment type="subcellular location">
    <subcellularLocation>
        <location evidence="1">Cell envelope</location>
    </subcellularLocation>
</comment>
<dbReference type="AlphaFoldDB" id="A0A832AU48"/>
<accession>A0A832AU48</accession>
<evidence type="ECO:0000259" key="5">
    <source>
        <dbReference type="SMART" id="SM00079"/>
    </source>
</evidence>
<evidence type="ECO:0000256" key="2">
    <source>
        <dbReference type="ARBA" id="ARBA00022729"/>
    </source>
</evidence>
<evidence type="ECO:0000313" key="6">
    <source>
        <dbReference type="EMBL" id="HFQ78248.1"/>
    </source>
</evidence>
<dbReference type="SMART" id="SM00079">
    <property type="entry name" value="PBPe"/>
    <property type="match status" value="1"/>
</dbReference>
<organism evidence="6">
    <name type="scientific">Ignisphaera aggregans</name>
    <dbReference type="NCBI Taxonomy" id="334771"/>
    <lineage>
        <taxon>Archaea</taxon>
        <taxon>Thermoproteota</taxon>
        <taxon>Thermoprotei</taxon>
        <taxon>Desulfurococcales</taxon>
        <taxon>Desulfurococcaceae</taxon>
        <taxon>Ignisphaera</taxon>
    </lineage>
</organism>
<dbReference type="SMART" id="SM00062">
    <property type="entry name" value="PBPb"/>
    <property type="match status" value="1"/>
</dbReference>
<dbReference type="SUPFAM" id="SSF53850">
    <property type="entry name" value="Periplasmic binding protein-like II"/>
    <property type="match status" value="1"/>
</dbReference>
<dbReference type="PANTHER" id="PTHR35936:SF17">
    <property type="entry name" value="ARGININE-BINDING EXTRACELLULAR PROTEIN ARTP"/>
    <property type="match status" value="1"/>
</dbReference>
<evidence type="ECO:0000256" key="3">
    <source>
        <dbReference type="SAM" id="Phobius"/>
    </source>
</evidence>
<keyword evidence="3" id="KW-1133">Transmembrane helix</keyword>
<dbReference type="EMBL" id="DTAU01000018">
    <property type="protein sequence ID" value="HFQ78248.1"/>
    <property type="molecule type" value="Genomic_DNA"/>
</dbReference>
<dbReference type="PROSITE" id="PS01039">
    <property type="entry name" value="SBP_BACTERIAL_3"/>
    <property type="match status" value="1"/>
</dbReference>
<name>A0A832AU48_9CREN</name>
<evidence type="ECO:0000256" key="1">
    <source>
        <dbReference type="ARBA" id="ARBA00004196"/>
    </source>
</evidence>
<keyword evidence="3" id="KW-0472">Membrane</keyword>
<comment type="caution">
    <text evidence="6">The sequence shown here is derived from an EMBL/GenBank/DDBJ whole genome shotgun (WGS) entry which is preliminary data.</text>
</comment>
<proteinExistence type="predicted"/>
<reference evidence="6" key="1">
    <citation type="journal article" date="2020" name="mSystems">
        <title>Genome- and Community-Level Interaction Insights into Carbon Utilization and Element Cycling Functions of Hydrothermarchaeota in Hydrothermal Sediment.</title>
        <authorList>
            <person name="Zhou Z."/>
            <person name="Liu Y."/>
            <person name="Xu W."/>
            <person name="Pan J."/>
            <person name="Luo Z.H."/>
            <person name="Li M."/>
        </authorList>
    </citation>
    <scope>NUCLEOTIDE SEQUENCE</scope>
    <source>
        <strain evidence="6">SpSt-629</strain>
    </source>
</reference>
<feature type="transmembrane region" description="Helical" evidence="3">
    <location>
        <begin position="6"/>
        <end position="28"/>
    </location>
</feature>
<protein>
    <submittedName>
        <fullName evidence="6">Basic amino acid ABC transporter substrate-binding protein</fullName>
    </submittedName>
</protein>
<dbReference type="InterPro" id="IPR018313">
    <property type="entry name" value="SBP_3_CS"/>
</dbReference>
<feature type="domain" description="Ionotropic glutamate receptor C-terminal" evidence="5">
    <location>
        <begin position="36"/>
        <end position="254"/>
    </location>
</feature>
<keyword evidence="3" id="KW-0812">Transmembrane</keyword>
<feature type="domain" description="Solute-binding protein family 3/N-terminal" evidence="4">
    <location>
        <begin position="36"/>
        <end position="257"/>
    </location>
</feature>
<dbReference type="InterPro" id="IPR001320">
    <property type="entry name" value="Iontro_rcpt_C"/>
</dbReference>
<keyword evidence="2" id="KW-0732">Signal</keyword>
<dbReference type="Pfam" id="PF00497">
    <property type="entry name" value="SBP_bac_3"/>
    <property type="match status" value="1"/>
</dbReference>
<dbReference type="Gene3D" id="3.40.190.10">
    <property type="entry name" value="Periplasmic binding protein-like II"/>
    <property type="match status" value="2"/>
</dbReference>
<dbReference type="GO" id="GO:0016020">
    <property type="term" value="C:membrane"/>
    <property type="evidence" value="ECO:0007669"/>
    <property type="project" value="InterPro"/>
</dbReference>
<dbReference type="PANTHER" id="PTHR35936">
    <property type="entry name" value="MEMBRANE-BOUND LYTIC MUREIN TRANSGLYCOSYLASE F"/>
    <property type="match status" value="1"/>
</dbReference>